<protein>
    <submittedName>
        <fullName evidence="2">Uncharacterized protein</fullName>
    </submittedName>
</protein>
<evidence type="ECO:0000256" key="1">
    <source>
        <dbReference type="SAM" id="MobiDB-lite"/>
    </source>
</evidence>
<organism evidence="2 3">
    <name type="scientific">Synaphobranchus kaupii</name>
    <name type="common">Kaup's arrowtooth eel</name>
    <dbReference type="NCBI Taxonomy" id="118154"/>
    <lineage>
        <taxon>Eukaryota</taxon>
        <taxon>Metazoa</taxon>
        <taxon>Chordata</taxon>
        <taxon>Craniata</taxon>
        <taxon>Vertebrata</taxon>
        <taxon>Euteleostomi</taxon>
        <taxon>Actinopterygii</taxon>
        <taxon>Neopterygii</taxon>
        <taxon>Teleostei</taxon>
        <taxon>Anguilliformes</taxon>
        <taxon>Synaphobranchidae</taxon>
        <taxon>Synaphobranchus</taxon>
    </lineage>
</organism>
<name>A0A9Q1FH63_SYNKA</name>
<accession>A0A9Q1FH63</accession>
<evidence type="ECO:0000313" key="2">
    <source>
        <dbReference type="EMBL" id="KAJ8358855.1"/>
    </source>
</evidence>
<reference evidence="2" key="1">
    <citation type="journal article" date="2023" name="Science">
        <title>Genome structures resolve the early diversification of teleost fishes.</title>
        <authorList>
            <person name="Parey E."/>
            <person name="Louis A."/>
            <person name="Montfort J."/>
            <person name="Bouchez O."/>
            <person name="Roques C."/>
            <person name="Iampietro C."/>
            <person name="Lluch J."/>
            <person name="Castinel A."/>
            <person name="Donnadieu C."/>
            <person name="Desvignes T."/>
            <person name="Floi Bucao C."/>
            <person name="Jouanno E."/>
            <person name="Wen M."/>
            <person name="Mejri S."/>
            <person name="Dirks R."/>
            <person name="Jansen H."/>
            <person name="Henkel C."/>
            <person name="Chen W.J."/>
            <person name="Zahm M."/>
            <person name="Cabau C."/>
            <person name="Klopp C."/>
            <person name="Thompson A.W."/>
            <person name="Robinson-Rechavi M."/>
            <person name="Braasch I."/>
            <person name="Lecointre G."/>
            <person name="Bobe J."/>
            <person name="Postlethwait J.H."/>
            <person name="Berthelot C."/>
            <person name="Roest Crollius H."/>
            <person name="Guiguen Y."/>
        </authorList>
    </citation>
    <scope>NUCLEOTIDE SEQUENCE</scope>
    <source>
        <strain evidence="2">WJC10195</strain>
    </source>
</reference>
<dbReference type="Proteomes" id="UP001152622">
    <property type="component" value="Chromosome 5"/>
</dbReference>
<keyword evidence="3" id="KW-1185">Reference proteome</keyword>
<feature type="region of interest" description="Disordered" evidence="1">
    <location>
        <begin position="13"/>
        <end position="33"/>
    </location>
</feature>
<dbReference type="EMBL" id="JAINUF010000005">
    <property type="protein sequence ID" value="KAJ8358855.1"/>
    <property type="molecule type" value="Genomic_DNA"/>
</dbReference>
<comment type="caution">
    <text evidence="2">The sequence shown here is derived from an EMBL/GenBank/DDBJ whole genome shotgun (WGS) entry which is preliminary data.</text>
</comment>
<proteinExistence type="predicted"/>
<dbReference type="AlphaFoldDB" id="A0A9Q1FH63"/>
<evidence type="ECO:0000313" key="3">
    <source>
        <dbReference type="Proteomes" id="UP001152622"/>
    </source>
</evidence>
<gene>
    <name evidence="2" type="ORF">SKAU_G00153800</name>
</gene>
<feature type="region of interest" description="Disordered" evidence="1">
    <location>
        <begin position="65"/>
        <end position="104"/>
    </location>
</feature>
<sequence>MCGPLINTIASATPAAPYQRPKPPAGRSSAGGAFTGGRGELVIALMCFVPLDAYCERRRSFSKTNGQMTNIRTPRESFHHTANKIRIGRPSPGSARADIPNNLI</sequence>